<reference evidence="1" key="1">
    <citation type="journal article" date="2014" name="Nat. Commun.">
        <title>The tobacco genome sequence and its comparison with those of tomato and potato.</title>
        <authorList>
            <person name="Sierro N."/>
            <person name="Battey J.N."/>
            <person name="Ouadi S."/>
            <person name="Bakaher N."/>
            <person name="Bovet L."/>
            <person name="Willig A."/>
            <person name="Goepfert S."/>
            <person name="Peitsch M.C."/>
            <person name="Ivanov N.V."/>
        </authorList>
    </citation>
    <scope>NUCLEOTIDE SEQUENCE [LARGE SCALE GENOMIC DNA]</scope>
</reference>
<accession>A0AC58RVY2</accession>
<evidence type="ECO:0000313" key="1">
    <source>
        <dbReference type="Proteomes" id="UP000790787"/>
    </source>
</evidence>
<reference evidence="2" key="2">
    <citation type="submission" date="2025-08" db="UniProtKB">
        <authorList>
            <consortium name="RefSeq"/>
        </authorList>
    </citation>
    <scope>IDENTIFICATION</scope>
    <source>
        <tissue evidence="2">Leaf</tissue>
    </source>
</reference>
<dbReference type="Proteomes" id="UP000790787">
    <property type="component" value="Chromosome 8"/>
</dbReference>
<organism evidence="1 2">
    <name type="scientific">Nicotiana tabacum</name>
    <name type="common">Common tobacco</name>
    <dbReference type="NCBI Taxonomy" id="4097"/>
    <lineage>
        <taxon>Eukaryota</taxon>
        <taxon>Viridiplantae</taxon>
        <taxon>Streptophyta</taxon>
        <taxon>Embryophyta</taxon>
        <taxon>Tracheophyta</taxon>
        <taxon>Spermatophyta</taxon>
        <taxon>Magnoliopsida</taxon>
        <taxon>eudicotyledons</taxon>
        <taxon>Gunneridae</taxon>
        <taxon>Pentapetalae</taxon>
        <taxon>asterids</taxon>
        <taxon>lamiids</taxon>
        <taxon>Solanales</taxon>
        <taxon>Solanaceae</taxon>
        <taxon>Nicotianoideae</taxon>
        <taxon>Nicotianeae</taxon>
        <taxon>Nicotiana</taxon>
    </lineage>
</organism>
<keyword evidence="1" id="KW-1185">Reference proteome</keyword>
<name>A0AC58RVY2_TOBAC</name>
<protein>
    <submittedName>
        <fullName evidence="2">Uncharacterized protein LOC142163501</fullName>
    </submittedName>
</protein>
<proteinExistence type="predicted"/>
<evidence type="ECO:0000313" key="2">
    <source>
        <dbReference type="RefSeq" id="XP_075076895.1"/>
    </source>
</evidence>
<sequence length="416" mass="47801">MTNTDGTPFQVPMLTKENYGNWCIRMKALLGAYDVWEPVESGVDEAEDVAATNKKDQKALTLIYQSLDKVKKVPLQTLRGEFESLHMKENKSTSDYISRVFAIGNQMKRYGEELKDDRVVAKIPRSLDSKFDYIVVAIEESKDLDTMTIDELSSSLQAHEEKLKKPKEESVEKTLQAKLSFKEKEVVEMEEVVVEEEEVVVNHQIETIKAETIVKEEVVEGAKDGDKIKEDNSEEKNNFVESKNEDKMSLYFLHAKEKESVEKNKWYLDSGASSYICGKKNLFVELKELNGGPITFGDSSRIQIKGKGTILIRLKDGSHQLISNVLYVPEMKSNILSLGQLLEKNYDIHLKDKKLYMRDEKGRLLSKVPMAKNKMFILYLQNDVPRCLLSYAKDSSWLWHMRFGHLNFDSLTLMKK</sequence>
<dbReference type="RefSeq" id="XP_075076895.1">
    <property type="nucleotide sequence ID" value="XM_075220794.1"/>
</dbReference>
<gene>
    <name evidence="2" type="primary">LOC142163501</name>
</gene>